<keyword evidence="4 5" id="KW-0975">Bacterial flagellum</keyword>
<dbReference type="NCBIfam" id="TIGR00205">
    <property type="entry name" value="fliE"/>
    <property type="match status" value="1"/>
</dbReference>
<dbReference type="GO" id="GO:0009425">
    <property type="term" value="C:bacterial-type flagellum basal body"/>
    <property type="evidence" value="ECO:0007669"/>
    <property type="project" value="UniProtKB-SubCell"/>
</dbReference>
<dbReference type="PANTHER" id="PTHR34653">
    <property type="match status" value="1"/>
</dbReference>
<sequence>MFIDNINYQNFNKTINLLDKNINTQKNTKSDNFIDCIKTALGEISNIQNNTKIDTEKFLSNESEKSLNDIMINIEKSSISMKMAIHIRNKIIAAYQEIMTQQI</sequence>
<evidence type="ECO:0000256" key="4">
    <source>
        <dbReference type="ARBA" id="ARBA00023143"/>
    </source>
</evidence>
<dbReference type="GO" id="GO:0005198">
    <property type="term" value="F:structural molecule activity"/>
    <property type="evidence" value="ECO:0007669"/>
    <property type="project" value="UniProtKB-UniRule"/>
</dbReference>
<dbReference type="OrthoDB" id="8909229at2"/>
<keyword evidence="6" id="KW-0969">Cilium</keyword>
<evidence type="ECO:0000256" key="3">
    <source>
        <dbReference type="ARBA" id="ARBA00018024"/>
    </source>
</evidence>
<evidence type="ECO:0000256" key="1">
    <source>
        <dbReference type="ARBA" id="ARBA00004117"/>
    </source>
</evidence>
<organism evidence="6 7">
    <name type="scientific">Buchnera aphidicola subsp. Diuraphis noxia</name>
    <dbReference type="NCBI Taxonomy" id="118101"/>
    <lineage>
        <taxon>Bacteria</taxon>
        <taxon>Pseudomonadati</taxon>
        <taxon>Pseudomonadota</taxon>
        <taxon>Gammaproteobacteria</taxon>
        <taxon>Enterobacterales</taxon>
        <taxon>Erwiniaceae</taxon>
        <taxon>Buchnera</taxon>
    </lineage>
</organism>
<dbReference type="AlphaFoldDB" id="A0A1B2H7W6"/>
<evidence type="ECO:0000313" key="7">
    <source>
        <dbReference type="Proteomes" id="UP000093070"/>
    </source>
</evidence>
<name>A0A1B2H7W6_BUCDN</name>
<gene>
    <name evidence="5" type="primary">fliE</name>
    <name evidence="6" type="ORF">ATN01_00355</name>
</gene>
<dbReference type="Proteomes" id="UP000093070">
    <property type="component" value="Chromosome"/>
</dbReference>
<dbReference type="PANTHER" id="PTHR34653:SF1">
    <property type="entry name" value="FLAGELLAR HOOK-BASAL BODY COMPLEX PROTEIN FLIE"/>
    <property type="match status" value="1"/>
</dbReference>
<dbReference type="GO" id="GO:0071973">
    <property type="term" value="P:bacterial-type flagellum-dependent cell motility"/>
    <property type="evidence" value="ECO:0007669"/>
    <property type="project" value="InterPro"/>
</dbReference>
<protein>
    <recommendedName>
        <fullName evidence="3 5">Flagellar hook-basal body complex protein FliE</fullName>
    </recommendedName>
</protein>
<evidence type="ECO:0000313" key="6">
    <source>
        <dbReference type="EMBL" id="ANZ22317.1"/>
    </source>
</evidence>
<accession>A0A1B2H7W6</accession>
<dbReference type="PRINTS" id="PR01006">
    <property type="entry name" value="FLGHOOKFLIE"/>
</dbReference>
<dbReference type="STRING" id="118101.ATN01_00355"/>
<dbReference type="GO" id="GO:0003774">
    <property type="term" value="F:cytoskeletal motor activity"/>
    <property type="evidence" value="ECO:0007669"/>
    <property type="project" value="InterPro"/>
</dbReference>
<evidence type="ECO:0000256" key="2">
    <source>
        <dbReference type="ARBA" id="ARBA00009272"/>
    </source>
</evidence>
<proteinExistence type="inferred from homology"/>
<comment type="subcellular location">
    <subcellularLocation>
        <location evidence="1 5">Bacterial flagellum basal body</location>
    </subcellularLocation>
</comment>
<dbReference type="RefSeq" id="WP_075433137.1">
    <property type="nucleotide sequence ID" value="NZ_CP013259.1"/>
</dbReference>
<keyword evidence="6" id="KW-0282">Flagellum</keyword>
<comment type="similarity">
    <text evidence="2 5">Belongs to the FliE family.</text>
</comment>
<dbReference type="InterPro" id="IPR001624">
    <property type="entry name" value="FliE"/>
</dbReference>
<reference evidence="6 7" key="1">
    <citation type="submission" date="2015-11" db="EMBL/GenBank/DDBJ databases">
        <title>The complete genome of Buchnera aphidicola from Diuraphis noxia biotype SAM.</title>
        <authorList>
            <person name="Burger N.F.V."/>
            <person name="Oberholster A.-M."/>
        </authorList>
    </citation>
    <scope>NUCLEOTIDE SEQUENCE [LARGE SCALE GENOMIC DNA]</scope>
    <source>
        <strain evidence="6">SAM</strain>
    </source>
</reference>
<dbReference type="HAMAP" id="MF_00724">
    <property type="entry name" value="FliE"/>
    <property type="match status" value="1"/>
</dbReference>
<keyword evidence="6" id="KW-0966">Cell projection</keyword>
<dbReference type="Pfam" id="PF02049">
    <property type="entry name" value="FliE"/>
    <property type="match status" value="1"/>
</dbReference>
<dbReference type="EMBL" id="CP013259">
    <property type="protein sequence ID" value="ANZ22317.1"/>
    <property type="molecule type" value="Genomic_DNA"/>
</dbReference>
<evidence type="ECO:0000256" key="5">
    <source>
        <dbReference type="HAMAP-Rule" id="MF_00724"/>
    </source>
</evidence>